<dbReference type="KEGG" id="tso:IZ6_12380"/>
<accession>A0A6S6QH61</accession>
<dbReference type="RefSeq" id="WP_222877129.1">
    <property type="nucleotide sequence ID" value="NZ_AP023361.1"/>
</dbReference>
<reference evidence="3 4" key="1">
    <citation type="submission" date="2020-08" db="EMBL/GenBank/DDBJ databases">
        <title>Genome sequence of Rhizobiales bacterium strain IZ6.</title>
        <authorList>
            <person name="Nakai R."/>
            <person name="Naganuma T."/>
        </authorList>
    </citation>
    <scope>NUCLEOTIDE SEQUENCE [LARGE SCALE GENOMIC DNA]</scope>
    <source>
        <strain evidence="3 4">IZ6</strain>
    </source>
</reference>
<feature type="transmembrane region" description="Helical" evidence="2">
    <location>
        <begin position="116"/>
        <end position="133"/>
    </location>
</feature>
<keyword evidence="2" id="KW-0472">Membrane</keyword>
<evidence type="ECO:0000256" key="1">
    <source>
        <dbReference type="SAM" id="MobiDB-lite"/>
    </source>
</evidence>
<dbReference type="AlphaFoldDB" id="A0A6S6QH61"/>
<proteinExistence type="predicted"/>
<sequence length="136" mass="14440">MATSPRTKTAASPKTARGTGRRKKAGSKKRSTAAKAAAASRSANTTFNDIDKLRDDLVKLSQSVSALLTSRATDARDLVTETASDYYDTGVEYAQDAQLQVRGMASDVAKQVQSNPLAAVGIVFGVGYLIGLMRRK</sequence>
<keyword evidence="2" id="KW-1133">Transmembrane helix</keyword>
<protein>
    <recommendedName>
        <fullName evidence="5">DUF883 domain-containing protein</fullName>
    </recommendedName>
</protein>
<evidence type="ECO:0000313" key="4">
    <source>
        <dbReference type="Proteomes" id="UP000515317"/>
    </source>
</evidence>
<keyword evidence="2" id="KW-0812">Transmembrane</keyword>
<name>A0A6S6QH61_9HYPH</name>
<feature type="compositionally biased region" description="Basic residues" evidence="1">
    <location>
        <begin position="19"/>
        <end position="32"/>
    </location>
</feature>
<keyword evidence="4" id="KW-1185">Reference proteome</keyword>
<feature type="compositionally biased region" description="Low complexity" evidence="1">
    <location>
        <begin position="33"/>
        <end position="43"/>
    </location>
</feature>
<gene>
    <name evidence="3" type="ORF">IZ6_12380</name>
</gene>
<evidence type="ECO:0000256" key="2">
    <source>
        <dbReference type="SAM" id="Phobius"/>
    </source>
</evidence>
<feature type="region of interest" description="Disordered" evidence="1">
    <location>
        <begin position="1"/>
        <end position="43"/>
    </location>
</feature>
<dbReference type="EMBL" id="AP023361">
    <property type="protein sequence ID" value="BCJ90503.1"/>
    <property type="molecule type" value="Genomic_DNA"/>
</dbReference>
<organism evidence="3 4">
    <name type="scientific">Terrihabitans soli</name>
    <dbReference type="NCBI Taxonomy" id="708113"/>
    <lineage>
        <taxon>Bacteria</taxon>
        <taxon>Pseudomonadati</taxon>
        <taxon>Pseudomonadota</taxon>
        <taxon>Alphaproteobacteria</taxon>
        <taxon>Hyphomicrobiales</taxon>
        <taxon>Terrihabitans</taxon>
    </lineage>
</organism>
<dbReference type="Proteomes" id="UP000515317">
    <property type="component" value="Chromosome"/>
</dbReference>
<evidence type="ECO:0008006" key="5">
    <source>
        <dbReference type="Google" id="ProtNLM"/>
    </source>
</evidence>
<evidence type="ECO:0000313" key="3">
    <source>
        <dbReference type="EMBL" id="BCJ90503.1"/>
    </source>
</evidence>
<feature type="compositionally biased region" description="Polar residues" evidence="1">
    <location>
        <begin position="1"/>
        <end position="12"/>
    </location>
</feature>